<accession>C8VIA8</accession>
<dbReference type="EMBL" id="BN001306">
    <property type="protein sequence ID" value="CBF83199.1"/>
    <property type="molecule type" value="Genomic_DNA"/>
</dbReference>
<dbReference type="HOGENOM" id="CLU_1402415_0_0_1"/>
<reference evidence="2" key="1">
    <citation type="journal article" date="2005" name="Nature">
        <title>Sequencing of Aspergillus nidulans and comparative analysis with A. fumigatus and A. oryzae.</title>
        <authorList>
            <person name="Galagan J.E."/>
            <person name="Calvo S.E."/>
            <person name="Cuomo C."/>
            <person name="Ma L.J."/>
            <person name="Wortman J.R."/>
            <person name="Batzoglou S."/>
            <person name="Lee S.I."/>
            <person name="Basturkmen M."/>
            <person name="Spevak C.C."/>
            <person name="Clutterbuck J."/>
            <person name="Kapitonov V."/>
            <person name="Jurka J."/>
            <person name="Scazzocchio C."/>
            <person name="Farman M."/>
            <person name="Butler J."/>
            <person name="Purcell S."/>
            <person name="Harris S."/>
            <person name="Braus G.H."/>
            <person name="Draht O."/>
            <person name="Busch S."/>
            <person name="D'Enfert C."/>
            <person name="Bouchier C."/>
            <person name="Goldman G.H."/>
            <person name="Bell-Pedersen D."/>
            <person name="Griffiths-Jones S."/>
            <person name="Doonan J.H."/>
            <person name="Yu J."/>
            <person name="Vienken K."/>
            <person name="Pain A."/>
            <person name="Freitag M."/>
            <person name="Selker E.U."/>
            <person name="Archer D.B."/>
            <person name="Penalva M.A."/>
            <person name="Oakley B.R."/>
            <person name="Momany M."/>
            <person name="Tanaka T."/>
            <person name="Kumagai T."/>
            <person name="Asai K."/>
            <person name="Machida M."/>
            <person name="Nierman W.C."/>
            <person name="Denning D.W."/>
            <person name="Caddick M."/>
            <person name="Hynes M."/>
            <person name="Paoletti M."/>
            <person name="Fischer R."/>
            <person name="Miller B."/>
            <person name="Dyer P."/>
            <person name="Sachs M.S."/>
            <person name="Osmani S.A."/>
            <person name="Birren B.W."/>
        </authorList>
    </citation>
    <scope>NUCLEOTIDE SEQUENCE [LARGE SCALE GENOMIC DNA]</scope>
    <source>
        <strain evidence="2">FGSC A4 / ATCC 38163 / CBS 112.46 / NRRL 194 / M139</strain>
    </source>
</reference>
<evidence type="ECO:0000313" key="1">
    <source>
        <dbReference type="EMBL" id="CBF83199.1"/>
    </source>
</evidence>
<dbReference type="RefSeq" id="XP_660806.1">
    <property type="nucleotide sequence ID" value="XM_655714.1"/>
</dbReference>
<protein>
    <submittedName>
        <fullName evidence="1">Uncharacterized protein</fullName>
    </submittedName>
</protein>
<dbReference type="OMA" id="QRATACH"/>
<gene>
    <name evidence="1" type="ORF">ANIA_03202</name>
</gene>
<dbReference type="InParanoid" id="Q5B8C8"/>
<dbReference type="PANTHER" id="PTHR37535:SF3">
    <property type="entry name" value="FLUG DOMAIN-CONTAINING PROTEIN"/>
    <property type="match status" value="1"/>
</dbReference>
<dbReference type="PANTHER" id="PTHR37535">
    <property type="entry name" value="FLUG DOMAIN PROTEIN"/>
    <property type="match status" value="1"/>
</dbReference>
<dbReference type="eggNOG" id="ENOG502T90J">
    <property type="taxonomic scope" value="Eukaryota"/>
</dbReference>
<organism evidence="1 2">
    <name type="scientific">Emericella nidulans (strain FGSC A4 / ATCC 38163 / CBS 112.46 / NRRL 194 / M139)</name>
    <name type="common">Aspergillus nidulans</name>
    <dbReference type="NCBI Taxonomy" id="227321"/>
    <lineage>
        <taxon>Eukaryota</taxon>
        <taxon>Fungi</taxon>
        <taxon>Dikarya</taxon>
        <taxon>Ascomycota</taxon>
        <taxon>Pezizomycotina</taxon>
        <taxon>Eurotiomycetes</taxon>
        <taxon>Eurotiomycetidae</taxon>
        <taxon>Eurotiales</taxon>
        <taxon>Aspergillaceae</taxon>
        <taxon>Aspergillus</taxon>
        <taxon>Aspergillus subgen. Nidulantes</taxon>
    </lineage>
</organism>
<name>Q5B8C8_EMENI</name>
<sequence>MPQEPAANFTRVINLDEHNGKEIKRAILPRTAGKYHRSLMIFDRFLELHPAACSPPDIKTYKGFLEFYYIISDLKTKLGLPDVEMPRDGLSLNDLTILLTQLWFRDFKEYRSQYPDQSRVQLTAPILLYCFSSAQTGEVHESTAHRSIAQQKDNGDDNDTKLWASVMVAYYKSWSMAFQCTDSFVAPPPFAFSV</sequence>
<evidence type="ECO:0000313" key="2">
    <source>
        <dbReference type="Proteomes" id="UP000000560"/>
    </source>
</evidence>
<dbReference type="Proteomes" id="UP000000560">
    <property type="component" value="Chromosome VI"/>
</dbReference>
<dbReference type="GeneID" id="2874045"/>
<proteinExistence type="predicted"/>
<accession>Q5B8C8</accession>
<dbReference type="AlphaFoldDB" id="Q5B8C8"/>
<reference evidence="2" key="2">
    <citation type="journal article" date="2009" name="Fungal Genet. Biol.">
        <title>The 2008 update of the Aspergillus nidulans genome annotation: a community effort.</title>
        <authorList>
            <person name="Wortman J.R."/>
            <person name="Gilsenan J.M."/>
            <person name="Joardar V."/>
            <person name="Deegan J."/>
            <person name="Clutterbuck J."/>
            <person name="Andersen M.R."/>
            <person name="Archer D."/>
            <person name="Bencina M."/>
            <person name="Braus G."/>
            <person name="Coutinho P."/>
            <person name="von Dohren H."/>
            <person name="Doonan J."/>
            <person name="Driessen A.J."/>
            <person name="Durek P."/>
            <person name="Espeso E."/>
            <person name="Fekete E."/>
            <person name="Flipphi M."/>
            <person name="Estrada C.G."/>
            <person name="Geysens S."/>
            <person name="Goldman G."/>
            <person name="de Groot P.W."/>
            <person name="Hansen K."/>
            <person name="Harris S.D."/>
            <person name="Heinekamp T."/>
            <person name="Helmstaedt K."/>
            <person name="Henrissat B."/>
            <person name="Hofmann G."/>
            <person name="Homan T."/>
            <person name="Horio T."/>
            <person name="Horiuchi H."/>
            <person name="James S."/>
            <person name="Jones M."/>
            <person name="Karaffa L."/>
            <person name="Karanyi Z."/>
            <person name="Kato M."/>
            <person name="Keller N."/>
            <person name="Kelly D.E."/>
            <person name="Kiel J.A."/>
            <person name="Kim J.M."/>
            <person name="van der Klei I.J."/>
            <person name="Klis F.M."/>
            <person name="Kovalchuk A."/>
            <person name="Krasevec N."/>
            <person name="Kubicek C.P."/>
            <person name="Liu B."/>
            <person name="Maccabe A."/>
            <person name="Meyer V."/>
            <person name="Mirabito P."/>
            <person name="Miskei M."/>
            <person name="Mos M."/>
            <person name="Mullins J."/>
            <person name="Nelson D.R."/>
            <person name="Nielsen J."/>
            <person name="Oakley B.R."/>
            <person name="Osmani S.A."/>
            <person name="Pakula T."/>
            <person name="Paszewski A."/>
            <person name="Paulsen I."/>
            <person name="Pilsyk S."/>
            <person name="Pocsi I."/>
            <person name="Punt P.J."/>
            <person name="Ram A.F."/>
            <person name="Ren Q."/>
            <person name="Robellet X."/>
            <person name="Robson G."/>
            <person name="Seiboth B."/>
            <person name="van Solingen P."/>
            <person name="Specht T."/>
            <person name="Sun J."/>
            <person name="Taheri-Talesh N."/>
            <person name="Takeshita N."/>
            <person name="Ussery D."/>
            <person name="vanKuyk P.A."/>
            <person name="Visser H."/>
            <person name="van de Vondervoort P.J."/>
            <person name="de Vries R.P."/>
            <person name="Walton J."/>
            <person name="Xiang X."/>
            <person name="Xiong Y."/>
            <person name="Zeng A.P."/>
            <person name="Brandt B.W."/>
            <person name="Cornell M.J."/>
            <person name="van den Hondel C.A."/>
            <person name="Visser J."/>
            <person name="Oliver S.G."/>
            <person name="Turner G."/>
        </authorList>
    </citation>
    <scope>GENOME REANNOTATION</scope>
    <source>
        <strain evidence="2">FGSC A4 / ATCC 38163 / CBS 112.46 / NRRL 194 / M139</strain>
    </source>
</reference>
<keyword evidence="2" id="KW-1185">Reference proteome</keyword>
<dbReference type="OrthoDB" id="4357582at2759"/>
<dbReference type="KEGG" id="ani:ANIA_03202"/>